<dbReference type="PANTHER" id="PTHR30055">
    <property type="entry name" value="HTH-TYPE TRANSCRIPTIONAL REGULATOR RUTR"/>
    <property type="match status" value="1"/>
</dbReference>
<feature type="DNA-binding region" description="H-T-H motif" evidence="5">
    <location>
        <begin position="26"/>
        <end position="45"/>
    </location>
</feature>
<keyword evidence="9" id="KW-1185">Reference proteome</keyword>
<dbReference type="Proteomes" id="UP001499989">
    <property type="component" value="Unassembled WGS sequence"/>
</dbReference>
<feature type="compositionally biased region" description="Low complexity" evidence="6">
    <location>
        <begin position="192"/>
        <end position="207"/>
    </location>
</feature>
<protein>
    <submittedName>
        <fullName evidence="8">TetR/AcrR family transcriptional regulator C-terminal domain-containing protein</fullName>
    </submittedName>
</protein>
<dbReference type="InterPro" id="IPR004111">
    <property type="entry name" value="Repressor_TetR_C"/>
</dbReference>
<evidence type="ECO:0000256" key="5">
    <source>
        <dbReference type="PROSITE-ProRule" id="PRU00335"/>
    </source>
</evidence>
<feature type="domain" description="HTH tetR-type" evidence="7">
    <location>
        <begin position="3"/>
        <end position="63"/>
    </location>
</feature>
<dbReference type="Gene3D" id="1.10.357.10">
    <property type="entry name" value="Tetracycline Repressor, domain 2"/>
    <property type="match status" value="1"/>
</dbReference>
<evidence type="ECO:0000313" key="8">
    <source>
        <dbReference type="EMBL" id="GAA2697886.1"/>
    </source>
</evidence>
<dbReference type="RefSeq" id="WP_344572249.1">
    <property type="nucleotide sequence ID" value="NZ_BAAASK010000026.1"/>
</dbReference>
<dbReference type="InterPro" id="IPR003012">
    <property type="entry name" value="Tet_transcr_reg_TetR"/>
</dbReference>
<sequence length="207" mass="22833">MTKMNRETVITEALDLLDEVGLDGVSTRRLAKRLGVEQPSLYWYFRTKRDLLTAMAQAAMAPHVAEPLPEPGEDWHIWFLENTRSFRRTLLARRDGARLHAGSRPTADLDRIRRKMDFLVASGVPERPAQMAMLAAGRFTVGCVLEEQAETGAGDTAELPPGVPEIDHESAFEAGLALITGGLARHVDARRASTPRSARPGSSHQVR</sequence>
<dbReference type="Pfam" id="PF02909">
    <property type="entry name" value="TetR_C_1"/>
    <property type="match status" value="1"/>
</dbReference>
<dbReference type="InterPro" id="IPR009057">
    <property type="entry name" value="Homeodomain-like_sf"/>
</dbReference>
<evidence type="ECO:0000256" key="2">
    <source>
        <dbReference type="ARBA" id="ARBA00023015"/>
    </source>
</evidence>
<keyword evidence="4" id="KW-0804">Transcription</keyword>
<evidence type="ECO:0000256" key="3">
    <source>
        <dbReference type="ARBA" id="ARBA00023125"/>
    </source>
</evidence>
<dbReference type="PROSITE" id="PS01081">
    <property type="entry name" value="HTH_TETR_1"/>
    <property type="match status" value="1"/>
</dbReference>
<dbReference type="PRINTS" id="PR00455">
    <property type="entry name" value="HTHTETR"/>
</dbReference>
<dbReference type="SUPFAM" id="SSF48498">
    <property type="entry name" value="Tetracyclin repressor-like, C-terminal domain"/>
    <property type="match status" value="1"/>
</dbReference>
<keyword evidence="2" id="KW-0805">Transcription regulation</keyword>
<evidence type="ECO:0000256" key="6">
    <source>
        <dbReference type="SAM" id="MobiDB-lite"/>
    </source>
</evidence>
<dbReference type="EMBL" id="BAAASK010000026">
    <property type="protein sequence ID" value="GAA2697886.1"/>
    <property type="molecule type" value="Genomic_DNA"/>
</dbReference>
<dbReference type="Gene3D" id="1.10.10.60">
    <property type="entry name" value="Homeodomain-like"/>
    <property type="match status" value="1"/>
</dbReference>
<dbReference type="SUPFAM" id="SSF46689">
    <property type="entry name" value="Homeodomain-like"/>
    <property type="match status" value="1"/>
</dbReference>
<name>A0ABN3TAP0_9ACTN</name>
<dbReference type="PRINTS" id="PR00400">
    <property type="entry name" value="TETREPRESSOR"/>
</dbReference>
<dbReference type="InterPro" id="IPR036271">
    <property type="entry name" value="Tet_transcr_reg_TetR-rel_C_sf"/>
</dbReference>
<dbReference type="InterPro" id="IPR050109">
    <property type="entry name" value="HTH-type_TetR-like_transc_reg"/>
</dbReference>
<keyword evidence="1" id="KW-0678">Repressor</keyword>
<feature type="region of interest" description="Disordered" evidence="6">
    <location>
        <begin position="188"/>
        <end position="207"/>
    </location>
</feature>
<evidence type="ECO:0000313" key="9">
    <source>
        <dbReference type="Proteomes" id="UP001499989"/>
    </source>
</evidence>
<dbReference type="InterPro" id="IPR023772">
    <property type="entry name" value="DNA-bd_HTH_TetR-type_CS"/>
</dbReference>
<evidence type="ECO:0000259" key="7">
    <source>
        <dbReference type="PROSITE" id="PS50977"/>
    </source>
</evidence>
<dbReference type="Pfam" id="PF00440">
    <property type="entry name" value="TetR_N"/>
    <property type="match status" value="1"/>
</dbReference>
<gene>
    <name evidence="8" type="ORF">GCM10010310_62720</name>
</gene>
<accession>A0ABN3TAP0</accession>
<dbReference type="PROSITE" id="PS50977">
    <property type="entry name" value="HTH_TETR_2"/>
    <property type="match status" value="1"/>
</dbReference>
<comment type="caution">
    <text evidence="8">The sequence shown here is derived from an EMBL/GenBank/DDBJ whole genome shotgun (WGS) entry which is preliminary data.</text>
</comment>
<organism evidence="8 9">
    <name type="scientific">Streptomyces violaceolatus</name>
    <dbReference type="NCBI Taxonomy" id="67378"/>
    <lineage>
        <taxon>Bacteria</taxon>
        <taxon>Bacillati</taxon>
        <taxon>Actinomycetota</taxon>
        <taxon>Actinomycetes</taxon>
        <taxon>Kitasatosporales</taxon>
        <taxon>Streptomycetaceae</taxon>
        <taxon>Streptomyces</taxon>
        <taxon>Streptomyces violaceoruber group</taxon>
    </lineage>
</organism>
<keyword evidence="3 5" id="KW-0238">DNA-binding</keyword>
<dbReference type="InterPro" id="IPR001647">
    <property type="entry name" value="HTH_TetR"/>
</dbReference>
<proteinExistence type="predicted"/>
<evidence type="ECO:0000256" key="4">
    <source>
        <dbReference type="ARBA" id="ARBA00023163"/>
    </source>
</evidence>
<evidence type="ECO:0000256" key="1">
    <source>
        <dbReference type="ARBA" id="ARBA00022491"/>
    </source>
</evidence>
<dbReference type="PANTHER" id="PTHR30055:SF151">
    <property type="entry name" value="TRANSCRIPTIONAL REGULATORY PROTEIN"/>
    <property type="match status" value="1"/>
</dbReference>
<reference evidence="8 9" key="1">
    <citation type="journal article" date="2019" name="Int. J. Syst. Evol. Microbiol.">
        <title>The Global Catalogue of Microorganisms (GCM) 10K type strain sequencing project: providing services to taxonomists for standard genome sequencing and annotation.</title>
        <authorList>
            <consortium name="The Broad Institute Genomics Platform"/>
            <consortium name="The Broad Institute Genome Sequencing Center for Infectious Disease"/>
            <person name="Wu L."/>
            <person name="Ma J."/>
        </authorList>
    </citation>
    <scope>NUCLEOTIDE SEQUENCE [LARGE SCALE GENOMIC DNA]</scope>
    <source>
        <strain evidence="8 9">JCM 4531</strain>
    </source>
</reference>